<evidence type="ECO:0000313" key="3">
    <source>
        <dbReference type="Proteomes" id="UP000033054"/>
    </source>
</evidence>
<reference evidence="2 3" key="1">
    <citation type="journal article" date="2014" name="Curr. Microbiol.">
        <title>Spirosoma radiotolerans sp. nov., a gamma-radiation-resistant bacterium isolated from gamma ray-irradiated soil.</title>
        <authorList>
            <person name="Lee J.J."/>
            <person name="Srinivasan S."/>
            <person name="Lim S."/>
            <person name="Joe M."/>
            <person name="Im S."/>
            <person name="Bae S.I."/>
            <person name="Park K.R."/>
            <person name="Han J.H."/>
            <person name="Park S.H."/>
            <person name="Joo B.M."/>
            <person name="Park S.J."/>
            <person name="Kim M.K."/>
        </authorList>
    </citation>
    <scope>NUCLEOTIDE SEQUENCE [LARGE SCALE GENOMIC DNA]</scope>
    <source>
        <strain evidence="2 3">DG5A</strain>
    </source>
</reference>
<dbReference type="HOGENOM" id="CLU_996704_0_0_10"/>
<evidence type="ECO:0000259" key="1">
    <source>
        <dbReference type="Pfam" id="PF00535"/>
    </source>
</evidence>
<dbReference type="Proteomes" id="UP000033054">
    <property type="component" value="Chromosome"/>
</dbReference>
<dbReference type="AlphaFoldDB" id="A0A0E3ZVC0"/>
<dbReference type="Gene3D" id="3.90.550.10">
    <property type="entry name" value="Spore Coat Polysaccharide Biosynthesis Protein SpsA, Chain A"/>
    <property type="match status" value="1"/>
</dbReference>
<dbReference type="RefSeq" id="WP_046574790.1">
    <property type="nucleotide sequence ID" value="NZ_CP010429.1"/>
</dbReference>
<dbReference type="EMBL" id="CP010429">
    <property type="protein sequence ID" value="AKD56048.1"/>
    <property type="molecule type" value="Genomic_DNA"/>
</dbReference>
<proteinExistence type="predicted"/>
<dbReference type="InterPro" id="IPR029044">
    <property type="entry name" value="Nucleotide-diphossugar_trans"/>
</dbReference>
<dbReference type="KEGG" id="srd:SD10_15235"/>
<organism evidence="2 3">
    <name type="scientific">Spirosoma radiotolerans</name>
    <dbReference type="NCBI Taxonomy" id="1379870"/>
    <lineage>
        <taxon>Bacteria</taxon>
        <taxon>Pseudomonadati</taxon>
        <taxon>Bacteroidota</taxon>
        <taxon>Cytophagia</taxon>
        <taxon>Cytophagales</taxon>
        <taxon>Cytophagaceae</taxon>
        <taxon>Spirosoma</taxon>
    </lineage>
</organism>
<feature type="domain" description="Glycosyltransferase 2-like" evidence="1">
    <location>
        <begin position="25"/>
        <end position="176"/>
    </location>
</feature>
<dbReference type="STRING" id="1379870.SD10_15235"/>
<protein>
    <recommendedName>
        <fullName evidence="1">Glycosyltransferase 2-like domain-containing protein</fullName>
    </recommendedName>
</protein>
<dbReference type="InterPro" id="IPR001173">
    <property type="entry name" value="Glyco_trans_2-like"/>
</dbReference>
<dbReference type="Pfam" id="PF00535">
    <property type="entry name" value="Glycos_transf_2"/>
    <property type="match status" value="1"/>
</dbReference>
<gene>
    <name evidence="2" type="ORF">SD10_15235</name>
</gene>
<dbReference type="PATRIC" id="fig|1379870.5.peg.3312"/>
<keyword evidence="3" id="KW-1185">Reference proteome</keyword>
<accession>A0A0E3ZVC0</accession>
<evidence type="ECO:0000313" key="2">
    <source>
        <dbReference type="EMBL" id="AKD56048.1"/>
    </source>
</evidence>
<name>A0A0E3ZVC0_9BACT</name>
<sequence length="278" mass="32732">MKNQDNKIDLLVLIVLFKNTIKDSETITSILRQELTKGFFSLKVIIWDNSPTPLSDDDMDIMVQNNINFSYIFKAKNEKLSIVYNSIIKDYNFNFILLLDQDSLFPKNYFDTLSNIVNLFPNINLFLPIIKNRNKIVSPGTLMNFKGKHWATEKIGVIKSKNVLCITSGMLIKKDYFIVNNHYFDERLSFYGIDSSFMLKFAQNNRYLYVFSTNFQHNTVLWSNPPVEIMLNRFKQLRSSWPIIFENRPLARILSSLYSIYVAFKLALKYKDIRFLIF</sequence>
<dbReference type="SUPFAM" id="SSF53448">
    <property type="entry name" value="Nucleotide-diphospho-sugar transferases"/>
    <property type="match status" value="1"/>
</dbReference>
<dbReference type="OrthoDB" id="9771846at2"/>